<dbReference type="CDD" id="cd21673">
    <property type="entry name" value="SMP_Mdm34"/>
    <property type="match status" value="1"/>
</dbReference>
<dbReference type="InterPro" id="IPR058825">
    <property type="entry name" value="MDM34_N"/>
</dbReference>
<keyword evidence="2" id="KW-0813">Transport</keyword>
<name>A0A067M2C7_BOTB1</name>
<dbReference type="OrthoDB" id="17927at2759"/>
<organism evidence="13 14">
    <name type="scientific">Botryobasidium botryosum (strain FD-172 SS1)</name>
    <dbReference type="NCBI Taxonomy" id="930990"/>
    <lineage>
        <taxon>Eukaryota</taxon>
        <taxon>Fungi</taxon>
        <taxon>Dikarya</taxon>
        <taxon>Basidiomycota</taxon>
        <taxon>Agaricomycotina</taxon>
        <taxon>Agaricomycetes</taxon>
        <taxon>Cantharellales</taxon>
        <taxon>Botryobasidiaceae</taxon>
        <taxon>Botryobasidium</taxon>
    </lineage>
</organism>
<comment type="similarity">
    <text evidence="10">Belongs to the MDM34 family.</text>
</comment>
<dbReference type="Proteomes" id="UP000027195">
    <property type="component" value="Unassembled WGS sequence"/>
</dbReference>
<dbReference type="PROSITE" id="PS51847">
    <property type="entry name" value="SMP"/>
    <property type="match status" value="1"/>
</dbReference>
<evidence type="ECO:0000256" key="2">
    <source>
        <dbReference type="ARBA" id="ARBA00022448"/>
    </source>
</evidence>
<dbReference type="AlphaFoldDB" id="A0A067M2C7"/>
<feature type="region of interest" description="Disordered" evidence="11">
    <location>
        <begin position="275"/>
        <end position="320"/>
    </location>
</feature>
<comment type="domain">
    <text evidence="10">Lacks alpha-helical transmembrane segments, suggesting that it resides in the membrane via beta-sheet conformations similar to those predicted for other outer membrane proteins and porin.</text>
</comment>
<dbReference type="GO" id="GO:0015914">
    <property type="term" value="P:phospholipid transport"/>
    <property type="evidence" value="ECO:0007669"/>
    <property type="project" value="TreeGrafter"/>
</dbReference>
<protein>
    <recommendedName>
        <fullName evidence="10">Mitochondrial distribution and morphology protein 34</fullName>
    </recommendedName>
</protein>
<dbReference type="InterPro" id="IPR027536">
    <property type="entry name" value="MDM34"/>
</dbReference>
<keyword evidence="14" id="KW-1185">Reference proteome</keyword>
<evidence type="ECO:0000256" key="1">
    <source>
        <dbReference type="ARBA" id="ARBA00004370"/>
    </source>
</evidence>
<feature type="region of interest" description="Disordered" evidence="11">
    <location>
        <begin position="651"/>
        <end position="685"/>
    </location>
</feature>
<comment type="subcellular location">
    <subcellularLocation>
        <location evidence="1">Membrane</location>
    </subcellularLocation>
    <subcellularLocation>
        <location evidence="10">Mitochondrion outer membrane</location>
        <topology evidence="10">Multi-pass membrane protein</topology>
    </subcellularLocation>
    <text evidence="10">The ERMES/MDM complex localizes to a few discrete foci (around 10 per single cell), that represent mitochondria-endoplasmic reticulum junctions. These foci are often found next to mtDNA nucleoids.</text>
</comment>
<keyword evidence="9 10" id="KW-0472">Membrane</keyword>
<keyword evidence="4 10" id="KW-0812">Transmembrane</keyword>
<proteinExistence type="inferred from homology"/>
<keyword evidence="6" id="KW-0445">Lipid transport</keyword>
<feature type="region of interest" description="Disordered" evidence="11">
    <location>
        <begin position="521"/>
        <end position="587"/>
    </location>
</feature>
<evidence type="ECO:0000259" key="12">
    <source>
        <dbReference type="PROSITE" id="PS51847"/>
    </source>
</evidence>
<keyword evidence="5 10" id="KW-1000">Mitochondrion outer membrane</keyword>
<dbReference type="InterPro" id="IPR031468">
    <property type="entry name" value="SMP_LBD"/>
</dbReference>
<keyword evidence="8 10" id="KW-0496">Mitochondrion</keyword>
<dbReference type="STRING" id="930990.A0A067M2C7"/>
<evidence type="ECO:0000256" key="9">
    <source>
        <dbReference type="ARBA" id="ARBA00023136"/>
    </source>
</evidence>
<dbReference type="GO" id="GO:1990456">
    <property type="term" value="P:mitochondrion-endoplasmic reticulum membrane tethering"/>
    <property type="evidence" value="ECO:0007669"/>
    <property type="project" value="TreeGrafter"/>
</dbReference>
<keyword evidence="3 10" id="KW-1134">Transmembrane beta strand</keyword>
<dbReference type="InParanoid" id="A0A067M2C7"/>
<evidence type="ECO:0000256" key="6">
    <source>
        <dbReference type="ARBA" id="ARBA00023055"/>
    </source>
</evidence>
<evidence type="ECO:0000256" key="8">
    <source>
        <dbReference type="ARBA" id="ARBA00023128"/>
    </source>
</evidence>
<evidence type="ECO:0000256" key="5">
    <source>
        <dbReference type="ARBA" id="ARBA00022787"/>
    </source>
</evidence>
<feature type="compositionally biased region" description="Low complexity" evidence="11">
    <location>
        <begin position="275"/>
        <end position="287"/>
    </location>
</feature>
<dbReference type="GO" id="GO:0008289">
    <property type="term" value="F:lipid binding"/>
    <property type="evidence" value="ECO:0007669"/>
    <property type="project" value="UniProtKB-KW"/>
</dbReference>
<dbReference type="PANTHER" id="PTHR28185">
    <property type="entry name" value="MITOCHONDRIAL DISTRIBUTION AND MORPHOLOGY PROTEIN 34"/>
    <property type="match status" value="1"/>
</dbReference>
<sequence>MAFQFNWPRFSDEFHTEAIEMLNGALNKGNKPRIIADKIEVVELEMGTKPPELEIRDIGELTMDQFRGIFRLSYAGDAHIVLRTKVQANPLNHKKPDMDLLGKSRGILAAHQPLVVPMLLRLSNFKLNAYVVLVVSKQKGITLVFKTDPLQNVDVNSTFDSIAVIQKYIQREIEGQLREMFREDLPGIIHKLSQRWLAARTKVEAPYLGKQPNRLSQDKLETMSVPGGFSHSGMPSRFPVVGAQHLFPARPASIAPFSNPLTRVSLARSVSSSTHLTSTSLSGAAGPPRSPPSVPTTPPSEPASTFPDIENFDPTYGLRPEGLPAKSNYSGFGRLWTASKGLADLTEEPTDRVRDADDETVSFDMVDWDEASPEYPTRPSSVAGDGAEEYETIPAVGGGTITRPRVYHSQSLHTSSPATGASTPYLRSPGGVSESRAAYAASVQSPLRQWINQQAMSHMNEDPYSPRIPPPEFARAASDNELARHFSSPYAMPRPPISVRHRSTQSEGYFALAHSSPAPHNNLSASHLSQLGHGGLPSSKMSTPLEVLDEDETDPHHATRSRRRSFSPSVARPFDKHGSLSQGNDLDNGITLRPGLNNTLSQLSSLSHLNHTLSPYIRSLEHFTVRSVPRRSSASLKQVSAPDVVTPVKARRRRTHRLKGGTQRGPNIQLTPPQVPTPPPPSEFSDVDHYFPLDNRYPIDPSIRRRNPSTPHL</sequence>
<feature type="compositionally biased region" description="Pro residues" evidence="11">
    <location>
        <begin position="288"/>
        <end position="301"/>
    </location>
</feature>
<gene>
    <name evidence="10" type="primary">MDM34</name>
    <name evidence="13" type="ORF">BOTBODRAFT_118025</name>
</gene>
<evidence type="ECO:0000256" key="3">
    <source>
        <dbReference type="ARBA" id="ARBA00022452"/>
    </source>
</evidence>
<dbReference type="EMBL" id="KL198085">
    <property type="protein sequence ID" value="KDQ08830.1"/>
    <property type="molecule type" value="Genomic_DNA"/>
</dbReference>
<comment type="function">
    <text evidence="10">Component of the ERMES/MDM complex, which serves as a molecular tether to connect the endoplasmic reticulum (ER) and mitochondria. Components of this complex are involved in the control of mitochondrial shape and protein biogenesis, and function in nonvesicular lipid trafficking between the ER and mitochondria. MDM34 is required for the interaction of the ER-resident membrane protein MMM1 and the outer mitochondrial membrane-resident beta-barrel protein MDM10.</text>
</comment>
<evidence type="ECO:0000313" key="14">
    <source>
        <dbReference type="Proteomes" id="UP000027195"/>
    </source>
</evidence>
<evidence type="ECO:0000256" key="10">
    <source>
        <dbReference type="HAMAP-Rule" id="MF_03105"/>
    </source>
</evidence>
<evidence type="ECO:0000313" key="13">
    <source>
        <dbReference type="EMBL" id="KDQ08830.1"/>
    </source>
</evidence>
<reference evidence="14" key="1">
    <citation type="journal article" date="2014" name="Proc. Natl. Acad. Sci. U.S.A.">
        <title>Extensive sampling of basidiomycete genomes demonstrates inadequacy of the white-rot/brown-rot paradigm for wood decay fungi.</title>
        <authorList>
            <person name="Riley R."/>
            <person name="Salamov A.A."/>
            <person name="Brown D.W."/>
            <person name="Nagy L.G."/>
            <person name="Floudas D."/>
            <person name="Held B.W."/>
            <person name="Levasseur A."/>
            <person name="Lombard V."/>
            <person name="Morin E."/>
            <person name="Otillar R."/>
            <person name="Lindquist E.A."/>
            <person name="Sun H."/>
            <person name="LaButti K.M."/>
            <person name="Schmutz J."/>
            <person name="Jabbour D."/>
            <person name="Luo H."/>
            <person name="Baker S.E."/>
            <person name="Pisabarro A.G."/>
            <person name="Walton J.D."/>
            <person name="Blanchette R.A."/>
            <person name="Henrissat B."/>
            <person name="Martin F."/>
            <person name="Cullen D."/>
            <person name="Hibbett D.S."/>
            <person name="Grigoriev I.V."/>
        </authorList>
    </citation>
    <scope>NUCLEOTIDE SEQUENCE [LARGE SCALE GENOMIC DNA]</scope>
    <source>
        <strain evidence="14">FD-172 SS1</strain>
    </source>
</reference>
<evidence type="ECO:0000256" key="4">
    <source>
        <dbReference type="ARBA" id="ARBA00022692"/>
    </source>
</evidence>
<keyword evidence="7" id="KW-0446">Lipid-binding</keyword>
<dbReference type="GO" id="GO:0032865">
    <property type="term" value="C:ERMES complex"/>
    <property type="evidence" value="ECO:0007669"/>
    <property type="project" value="UniProtKB-UniRule"/>
</dbReference>
<dbReference type="PANTHER" id="PTHR28185:SF1">
    <property type="entry name" value="MITOCHONDRIAL DISTRIBUTION AND MORPHOLOGY PROTEIN 34"/>
    <property type="match status" value="1"/>
</dbReference>
<dbReference type="GO" id="GO:0007005">
    <property type="term" value="P:mitochondrion organization"/>
    <property type="evidence" value="ECO:0007669"/>
    <property type="project" value="InterPro"/>
</dbReference>
<dbReference type="HAMAP" id="MF_03105">
    <property type="entry name" value="Mdm34"/>
    <property type="match status" value="1"/>
</dbReference>
<feature type="domain" description="SMP-LTD" evidence="12">
    <location>
        <begin position="1"/>
        <end position="194"/>
    </location>
</feature>
<dbReference type="Pfam" id="PF26545">
    <property type="entry name" value="Mdm34_N"/>
    <property type="match status" value="1"/>
</dbReference>
<feature type="compositionally biased region" description="Pro residues" evidence="11">
    <location>
        <begin position="673"/>
        <end position="682"/>
    </location>
</feature>
<evidence type="ECO:0000256" key="7">
    <source>
        <dbReference type="ARBA" id="ARBA00023121"/>
    </source>
</evidence>
<evidence type="ECO:0000256" key="11">
    <source>
        <dbReference type="SAM" id="MobiDB-lite"/>
    </source>
</evidence>
<comment type="subunit">
    <text evidence="10">Component of the ER-mitochondria encounter structure (ERMES) or MDM complex, composed of MMM1, MDM10, MDM12 and MDM34.</text>
</comment>
<dbReference type="HOGENOM" id="CLU_010017_0_0_1"/>
<accession>A0A067M2C7</accession>